<dbReference type="Pfam" id="PF07394">
    <property type="entry name" value="DUF1501"/>
    <property type="match status" value="1"/>
</dbReference>
<proteinExistence type="predicted"/>
<gene>
    <name evidence="1" type="ORF">DKG74_14800</name>
</gene>
<keyword evidence="2" id="KW-1185">Reference proteome</keyword>
<dbReference type="InterPro" id="IPR006311">
    <property type="entry name" value="TAT_signal"/>
</dbReference>
<dbReference type="AlphaFoldDB" id="A0A317E3N8"/>
<dbReference type="EMBL" id="QGLE01000008">
    <property type="protein sequence ID" value="PWR21261.1"/>
    <property type="molecule type" value="Genomic_DNA"/>
</dbReference>
<dbReference type="PROSITE" id="PS51318">
    <property type="entry name" value="TAT"/>
    <property type="match status" value="1"/>
</dbReference>
<protein>
    <recommendedName>
        <fullName evidence="3">DUF1501 domain-containing protein</fullName>
    </recommendedName>
</protein>
<dbReference type="Proteomes" id="UP000245461">
    <property type="component" value="Unassembled WGS sequence"/>
</dbReference>
<evidence type="ECO:0008006" key="3">
    <source>
        <dbReference type="Google" id="ProtNLM"/>
    </source>
</evidence>
<sequence>MIGMNTLLNRRGLLQGFLGAGLLASMPRYAFAKTPDDRRFIFIILRGGMDGLAAVPPVGDKDYADLRGPLAIAAPGQPDGVLPLDDRFGLHPALAPIHGLWQAGHLQIVHAATTPYRDRSHFDAQNVLETGGNGPSGSGVGWLNRALGLMGGSGLGLAVNEAAPLVMSGPTQVATWVNGAGAGPSDYLLDAIDRLYADAPAFHAALATARDTEQLLADADTNAMARQRGLGRLTPAFKGLASLMRDARGPRIATLEVTGWDTHSAQGAAKGRLATLLGQFADALSALRQDLEPVWAKTVVVAATEFGRTAAPNGSAGTDHGTAGAAFVLGGALEGRRMIVDWPGLARDRLYEGRDLAPTTDLRSVFASVLRDHVGLPEADIRSRVFVDAARLPFTPDLVRG</sequence>
<accession>A0A317E3N8</accession>
<dbReference type="PANTHER" id="PTHR43737">
    <property type="entry name" value="BLL7424 PROTEIN"/>
    <property type="match status" value="1"/>
</dbReference>
<evidence type="ECO:0000313" key="2">
    <source>
        <dbReference type="Proteomes" id="UP000245461"/>
    </source>
</evidence>
<dbReference type="InterPro" id="IPR010869">
    <property type="entry name" value="DUF1501"/>
</dbReference>
<evidence type="ECO:0000313" key="1">
    <source>
        <dbReference type="EMBL" id="PWR21261.1"/>
    </source>
</evidence>
<reference evidence="1 2" key="1">
    <citation type="submission" date="2018-05" db="EMBL/GenBank/DDBJ databases">
        <title>Zavarzinia sp. HR-AS.</title>
        <authorList>
            <person name="Lee Y."/>
            <person name="Jeon C.O."/>
        </authorList>
    </citation>
    <scope>NUCLEOTIDE SEQUENCE [LARGE SCALE GENOMIC DNA]</scope>
    <source>
        <strain evidence="1 2">HR-AS</strain>
    </source>
</reference>
<dbReference type="PANTHER" id="PTHR43737:SF1">
    <property type="entry name" value="DUF1501 DOMAIN-CONTAINING PROTEIN"/>
    <property type="match status" value="1"/>
</dbReference>
<name>A0A317E3N8_9PROT</name>
<comment type="caution">
    <text evidence="1">The sequence shown here is derived from an EMBL/GenBank/DDBJ whole genome shotgun (WGS) entry which is preliminary data.</text>
</comment>
<organism evidence="1 2">
    <name type="scientific">Zavarzinia aquatilis</name>
    <dbReference type="NCBI Taxonomy" id="2211142"/>
    <lineage>
        <taxon>Bacteria</taxon>
        <taxon>Pseudomonadati</taxon>
        <taxon>Pseudomonadota</taxon>
        <taxon>Alphaproteobacteria</taxon>
        <taxon>Rhodospirillales</taxon>
        <taxon>Zavarziniaceae</taxon>
        <taxon>Zavarzinia</taxon>
    </lineage>
</organism>